<feature type="transmembrane region" description="Helical" evidence="5">
    <location>
        <begin position="424"/>
        <end position="442"/>
    </location>
</feature>
<feature type="domain" description="Histidine kinase" evidence="7">
    <location>
        <begin position="566"/>
        <end position="654"/>
    </location>
</feature>
<evidence type="ECO:0000256" key="1">
    <source>
        <dbReference type="ARBA" id="ARBA00022679"/>
    </source>
</evidence>
<keyword evidence="5" id="KW-0812">Transmembrane</keyword>
<keyword evidence="6" id="KW-0732">Signal</keyword>
<keyword evidence="4" id="KW-0802">TPR repeat</keyword>
<dbReference type="Pfam" id="PF07730">
    <property type="entry name" value="HisKA_3"/>
    <property type="match status" value="1"/>
</dbReference>
<keyword evidence="5" id="KW-1133">Transmembrane helix</keyword>
<dbReference type="EMBL" id="FNAC01000057">
    <property type="protein sequence ID" value="SDD76544.1"/>
    <property type="molecule type" value="Genomic_DNA"/>
</dbReference>
<name>A0A1G6XE72_9BACT</name>
<dbReference type="RefSeq" id="WP_087941241.1">
    <property type="nucleotide sequence ID" value="NZ_FNAC01000057.1"/>
</dbReference>
<protein>
    <submittedName>
        <fullName evidence="8">Histidine kinase</fullName>
    </submittedName>
</protein>
<dbReference type="SMART" id="SM00387">
    <property type="entry name" value="HATPase_c"/>
    <property type="match status" value="1"/>
</dbReference>
<dbReference type="Pfam" id="PF02518">
    <property type="entry name" value="HATPase_c"/>
    <property type="match status" value="1"/>
</dbReference>
<sequence length="654" mass="74722">MRITIWFFFLLLFSALCVPSTKAQDTSSKPKNRLNELDSLSSLNQSNDSLLYETIELAKKVRDYDVAVKHTANLINLFKYENAARAKDLIPNTIPLLKSVEDKEVISKFYFELADLYYYSGEFEESISNFDSAFYYAKDKNTPLKGLSKLGKGIVYVDKGEFGNASLTLQEAIGYFQKDKDTLNWINAKNSMTILYGKNGFYDEETKERNELISLAEAYKKYPSLPSIFYNAAASANKMGEQDKRIAYLKQALSSNETSEYQDFFKPILTFGLIGAYAENDSLAKANKLMTELEREPDQISGFNEAFYLDAKKRLAFAEKEYQKALDYGTAYLNLKQESKEYEEIQEADYFLSKVYKLLGDENQALKHFESYSHLKDSITNIQKARVLTYYQTLYETEKRDLKIAAQQSNINLLQAQKKLQRQWLIFGGLGLVFAFAFYNVLRSRRFAKKAQKQNEEFSQYVISSQEQERNRVAMELHDSVGQQLMLLTRKAKSSGDVFIQDLATDTLANIRAISHNLYPVVLKRLGFTKAAQELVNDLDSTTELFFTTEIAFVDDVLNEEKALHLYRILQETLQNIVKHAKASTVAVTVLKEQSRVSLTVQDNGIGFDYKEVADSGKSLGLKSIQERCKIIKAHLEVHSETTKGTRLKISITL</sequence>
<keyword evidence="1" id="KW-0808">Transferase</keyword>
<evidence type="ECO:0000256" key="2">
    <source>
        <dbReference type="ARBA" id="ARBA00022777"/>
    </source>
</evidence>
<dbReference type="SUPFAM" id="SSF55874">
    <property type="entry name" value="ATPase domain of HSP90 chaperone/DNA topoisomerase II/histidine kinase"/>
    <property type="match status" value="1"/>
</dbReference>
<evidence type="ECO:0000256" key="3">
    <source>
        <dbReference type="ARBA" id="ARBA00023012"/>
    </source>
</evidence>
<keyword evidence="5" id="KW-0472">Membrane</keyword>
<dbReference type="SMART" id="SM00028">
    <property type="entry name" value="TPR"/>
    <property type="match status" value="3"/>
</dbReference>
<accession>A0A1G6XE72</accession>
<dbReference type="Gene3D" id="1.25.40.10">
    <property type="entry name" value="Tetratricopeptide repeat domain"/>
    <property type="match status" value="1"/>
</dbReference>
<feature type="signal peptide" evidence="6">
    <location>
        <begin position="1"/>
        <end position="23"/>
    </location>
</feature>
<dbReference type="PANTHER" id="PTHR24421">
    <property type="entry name" value="NITRATE/NITRITE SENSOR PROTEIN NARX-RELATED"/>
    <property type="match status" value="1"/>
</dbReference>
<evidence type="ECO:0000259" key="7">
    <source>
        <dbReference type="PROSITE" id="PS50109"/>
    </source>
</evidence>
<dbReference type="GO" id="GO:0046983">
    <property type="term" value="F:protein dimerization activity"/>
    <property type="evidence" value="ECO:0007669"/>
    <property type="project" value="InterPro"/>
</dbReference>
<evidence type="ECO:0000256" key="4">
    <source>
        <dbReference type="PROSITE-ProRule" id="PRU00339"/>
    </source>
</evidence>
<dbReference type="GO" id="GO:0000155">
    <property type="term" value="F:phosphorelay sensor kinase activity"/>
    <property type="evidence" value="ECO:0007669"/>
    <property type="project" value="InterPro"/>
</dbReference>
<dbReference type="Gene3D" id="3.30.565.10">
    <property type="entry name" value="Histidine kinase-like ATPase, C-terminal domain"/>
    <property type="match status" value="1"/>
</dbReference>
<dbReference type="InterPro" id="IPR019734">
    <property type="entry name" value="TPR_rpt"/>
</dbReference>
<feature type="chain" id="PRO_5011741089" evidence="6">
    <location>
        <begin position="24"/>
        <end position="654"/>
    </location>
</feature>
<dbReference type="CDD" id="cd16917">
    <property type="entry name" value="HATPase_UhpB-NarQ-NarX-like"/>
    <property type="match status" value="1"/>
</dbReference>
<evidence type="ECO:0000313" key="9">
    <source>
        <dbReference type="Proteomes" id="UP000199060"/>
    </source>
</evidence>
<dbReference type="InterPro" id="IPR036890">
    <property type="entry name" value="HATPase_C_sf"/>
</dbReference>
<feature type="repeat" description="TPR" evidence="4">
    <location>
        <begin position="107"/>
        <end position="140"/>
    </location>
</feature>
<evidence type="ECO:0000313" key="8">
    <source>
        <dbReference type="EMBL" id="SDD76544.1"/>
    </source>
</evidence>
<dbReference type="InterPro" id="IPR003594">
    <property type="entry name" value="HATPase_dom"/>
</dbReference>
<dbReference type="InterPro" id="IPR050482">
    <property type="entry name" value="Sensor_HK_TwoCompSys"/>
</dbReference>
<dbReference type="InterPro" id="IPR005467">
    <property type="entry name" value="His_kinase_dom"/>
</dbReference>
<proteinExistence type="predicted"/>
<organism evidence="8 9">
    <name type="scientific">Algoriphagus faecimaris</name>
    <dbReference type="NCBI Taxonomy" id="686796"/>
    <lineage>
        <taxon>Bacteria</taxon>
        <taxon>Pseudomonadati</taxon>
        <taxon>Bacteroidota</taxon>
        <taxon>Cytophagia</taxon>
        <taxon>Cytophagales</taxon>
        <taxon>Cyclobacteriaceae</taxon>
        <taxon>Algoriphagus</taxon>
    </lineage>
</organism>
<evidence type="ECO:0000256" key="5">
    <source>
        <dbReference type="SAM" id="Phobius"/>
    </source>
</evidence>
<dbReference type="OrthoDB" id="1523646at2"/>
<keyword evidence="3" id="KW-0902">Two-component regulatory system</keyword>
<dbReference type="PROSITE" id="PS50005">
    <property type="entry name" value="TPR"/>
    <property type="match status" value="1"/>
</dbReference>
<reference evidence="9" key="1">
    <citation type="submission" date="2016-10" db="EMBL/GenBank/DDBJ databases">
        <authorList>
            <person name="Varghese N."/>
            <person name="Submissions S."/>
        </authorList>
    </citation>
    <scope>NUCLEOTIDE SEQUENCE [LARGE SCALE GENOMIC DNA]</scope>
    <source>
        <strain evidence="9">DSM 23095</strain>
    </source>
</reference>
<dbReference type="GO" id="GO:0016020">
    <property type="term" value="C:membrane"/>
    <property type="evidence" value="ECO:0007669"/>
    <property type="project" value="InterPro"/>
</dbReference>
<dbReference type="PROSITE" id="PS50109">
    <property type="entry name" value="HIS_KIN"/>
    <property type="match status" value="1"/>
</dbReference>
<dbReference type="InterPro" id="IPR011712">
    <property type="entry name" value="Sig_transdc_His_kin_sub3_dim/P"/>
</dbReference>
<keyword evidence="9" id="KW-1185">Reference proteome</keyword>
<evidence type="ECO:0000256" key="6">
    <source>
        <dbReference type="SAM" id="SignalP"/>
    </source>
</evidence>
<gene>
    <name evidence="8" type="ORF">SAMN04488104_10573</name>
</gene>
<dbReference type="STRING" id="686796.SAMN04488104_10573"/>
<dbReference type="Proteomes" id="UP000199060">
    <property type="component" value="Unassembled WGS sequence"/>
</dbReference>
<dbReference type="InterPro" id="IPR011990">
    <property type="entry name" value="TPR-like_helical_dom_sf"/>
</dbReference>
<keyword evidence="2 8" id="KW-0418">Kinase</keyword>
<dbReference type="Gene3D" id="1.20.5.1930">
    <property type="match status" value="1"/>
</dbReference>
<dbReference type="SUPFAM" id="SSF48452">
    <property type="entry name" value="TPR-like"/>
    <property type="match status" value="1"/>
</dbReference>
<dbReference type="AlphaFoldDB" id="A0A1G6XE72"/>